<dbReference type="InterPro" id="IPR013155">
    <property type="entry name" value="M/V/L/I-tRNA-synth_anticd-bd"/>
</dbReference>
<feature type="short sequence motif" description="'KMSKS' region" evidence="10">
    <location>
        <begin position="531"/>
        <end position="535"/>
    </location>
</feature>
<dbReference type="NCBIfam" id="TIGR00422">
    <property type="entry name" value="valS"/>
    <property type="match status" value="1"/>
</dbReference>
<dbReference type="GO" id="GO:0002161">
    <property type="term" value="F:aminoacyl-tRNA deacylase activity"/>
    <property type="evidence" value="ECO:0007669"/>
    <property type="project" value="InterPro"/>
</dbReference>
<keyword evidence="6 10" id="KW-0067">ATP-binding</keyword>
<dbReference type="PANTHER" id="PTHR11946">
    <property type="entry name" value="VALYL-TRNA SYNTHETASES"/>
    <property type="match status" value="1"/>
</dbReference>
<dbReference type="GO" id="GO:0006438">
    <property type="term" value="P:valyl-tRNA aminoacylation"/>
    <property type="evidence" value="ECO:0007669"/>
    <property type="project" value="UniProtKB-UniRule"/>
</dbReference>
<accession>A0A516IT14</accession>
<comment type="domain">
    <text evidence="10">The C-terminal coiled-coil domain is crucial for aminoacylation activity.</text>
</comment>
<feature type="short sequence motif" description="'HIGH' region" evidence="10">
    <location>
        <begin position="44"/>
        <end position="54"/>
    </location>
</feature>
<dbReference type="InterPro" id="IPR009080">
    <property type="entry name" value="tRNAsynth_Ia_anticodon-bd"/>
</dbReference>
<dbReference type="GO" id="GO:0005524">
    <property type="term" value="F:ATP binding"/>
    <property type="evidence" value="ECO:0007669"/>
    <property type="project" value="UniProtKB-UniRule"/>
</dbReference>
<dbReference type="RefSeq" id="WP_147494459.1">
    <property type="nucleotide sequence ID" value="NZ_CP041659.1"/>
</dbReference>
<name>A0A516IT14_9SPHN</name>
<protein>
    <recommendedName>
        <fullName evidence="10">Valine--tRNA ligase</fullName>
        <ecNumber evidence="10">6.1.1.9</ecNumber>
    </recommendedName>
    <alternativeName>
        <fullName evidence="10">Valyl-tRNA synthetase</fullName>
        <shortName evidence="10">ValRS</shortName>
    </alternativeName>
</protein>
<dbReference type="FunFam" id="3.40.50.620:FF:000032">
    <property type="entry name" value="Valine--tRNA ligase"/>
    <property type="match status" value="1"/>
</dbReference>
<evidence type="ECO:0000256" key="6">
    <source>
        <dbReference type="ARBA" id="ARBA00022840"/>
    </source>
</evidence>
<evidence type="ECO:0000256" key="5">
    <source>
        <dbReference type="ARBA" id="ARBA00022741"/>
    </source>
</evidence>
<comment type="domain">
    <text evidence="10">ValRS has two distinct active sites: one for aminoacylation and one for editing. The misactivated threonine is translocated from the active site to the editing site.</text>
</comment>
<dbReference type="Pfam" id="PF08264">
    <property type="entry name" value="Anticodon_1"/>
    <property type="match status" value="1"/>
</dbReference>
<dbReference type="HAMAP" id="MF_02004">
    <property type="entry name" value="Val_tRNA_synth_type1"/>
    <property type="match status" value="1"/>
</dbReference>
<dbReference type="InterPro" id="IPR010978">
    <property type="entry name" value="tRNA-bd_arm"/>
</dbReference>
<keyword evidence="8 10" id="KW-0030">Aminoacyl-tRNA synthetase</keyword>
<keyword evidence="5 10" id="KW-0547">Nucleotide-binding</keyword>
<sequence>MTELSKTFEPGPLEARWYAHWEREGLFRPARDEAVPFTIVMPPPNVTGSLHIGHALDNTLQDILTRHARMQGKDALWVVGTDHAGIATQMVVERNLDSQGVKRADLGRDKFLEHVWEWKAQSGGAITRQLRRLGASCDWSNERFTMDKGFSAAVLKVFVEMHQRGLIYRDKRLVNWDPKFQTAISDLEVETREVAGKFWTLRYPLDDGSGAIEVATTRPETMLADMAVAVHPDDPRYTAMVGKMIRQPITGRLIPVITDQHADPELGSGAVKITPGHDFNDYEVGKRAGLKPGEMLNMLDGQARVCQVQDGLISADLIGLDRFDARKQVVERLEAEGALVKVEDRTIATPYGDRSNAVIEPWLTDQWYVDAEKLVGPVLDATRAGKIRIVPESWSKTWFNWLENIQPWCVSRQLWWGHRIPAWFDADGNVFVAETIEEAQQHAGEGVALRQDEDVLDTWFSSALWPFATLGWPEPTADAQRHYPNDVLISGFDILFFWDARMAMQGIEFMGEVPWKTLYLHGLVRDAQGAKMSKSKGNTVDPLGLIDKYGADALRFTLAAMESQGRDIKLDEKRVEGYRNFATKLWNAARFLQGNGVGASHAIAAPEAQLPVNRWIIGEVVETLARLDKAFDELRFDGMADAIYQFTWGTFCDWYVELVKGAWDEETRTVAAWAFDQILVMLHPFMPFVTEELWHSMGKRPYDLIVAKWPEPQAEVDREAKSEIEWLVALVGEIRSARTELSVPPSARLSLFAGDADDKLAARLERHHAMLSRLARLESVQLSPFAESGAAQVVVEGATFSLPLEGVIDLGAERARLSKAVLSAEKERDSLAARLANSNFVERAKPEAIEKARSDHEAKSADAERYRAALERLG</sequence>
<evidence type="ECO:0000256" key="9">
    <source>
        <dbReference type="ARBA" id="ARBA00047552"/>
    </source>
</evidence>
<dbReference type="Gene3D" id="1.10.730.10">
    <property type="entry name" value="Isoleucyl-tRNA Synthetase, Domain 1"/>
    <property type="match status" value="1"/>
</dbReference>
<dbReference type="InterPro" id="IPR033705">
    <property type="entry name" value="Anticodon_Ia_Val"/>
</dbReference>
<feature type="domain" description="Aminoacyl-tRNA synthetase class Ia" evidence="11">
    <location>
        <begin position="17"/>
        <end position="571"/>
    </location>
</feature>
<dbReference type="SUPFAM" id="SSF46589">
    <property type="entry name" value="tRNA-binding arm"/>
    <property type="match status" value="1"/>
</dbReference>
<evidence type="ECO:0000256" key="10">
    <source>
        <dbReference type="HAMAP-Rule" id="MF_02004"/>
    </source>
</evidence>
<organism evidence="14 15">
    <name type="scientific">Sphingomonas xanthus</name>
    <dbReference type="NCBI Taxonomy" id="2594473"/>
    <lineage>
        <taxon>Bacteria</taxon>
        <taxon>Pseudomonadati</taxon>
        <taxon>Pseudomonadota</taxon>
        <taxon>Alphaproteobacteria</taxon>
        <taxon>Sphingomonadales</taxon>
        <taxon>Sphingomonadaceae</taxon>
        <taxon>Sphingomonas</taxon>
    </lineage>
</organism>
<dbReference type="EMBL" id="CP041659">
    <property type="protein sequence ID" value="QDP20010.1"/>
    <property type="molecule type" value="Genomic_DNA"/>
</dbReference>
<comment type="catalytic activity">
    <reaction evidence="9 10">
        <text>tRNA(Val) + L-valine + ATP = L-valyl-tRNA(Val) + AMP + diphosphate</text>
        <dbReference type="Rhea" id="RHEA:10704"/>
        <dbReference type="Rhea" id="RHEA-COMP:9672"/>
        <dbReference type="Rhea" id="RHEA-COMP:9708"/>
        <dbReference type="ChEBI" id="CHEBI:30616"/>
        <dbReference type="ChEBI" id="CHEBI:33019"/>
        <dbReference type="ChEBI" id="CHEBI:57762"/>
        <dbReference type="ChEBI" id="CHEBI:78442"/>
        <dbReference type="ChEBI" id="CHEBI:78537"/>
        <dbReference type="ChEBI" id="CHEBI:456215"/>
        <dbReference type="EC" id="6.1.1.9"/>
    </reaction>
</comment>
<dbReference type="Gene3D" id="3.90.740.10">
    <property type="entry name" value="Valyl/Leucyl/Isoleucyl-tRNA synthetase, editing domain"/>
    <property type="match status" value="2"/>
</dbReference>
<dbReference type="Pfam" id="PF10458">
    <property type="entry name" value="Val_tRNA-synt_C"/>
    <property type="match status" value="1"/>
</dbReference>
<keyword evidence="15" id="KW-1185">Reference proteome</keyword>
<dbReference type="SUPFAM" id="SSF52374">
    <property type="entry name" value="Nucleotidylyl transferase"/>
    <property type="match status" value="1"/>
</dbReference>
<dbReference type="InterPro" id="IPR037118">
    <property type="entry name" value="Val-tRNA_synth_C_sf"/>
</dbReference>
<dbReference type="EC" id="6.1.1.9" evidence="10"/>
<keyword evidence="10" id="KW-0175">Coiled coil</keyword>
<dbReference type="InterPro" id="IPR009008">
    <property type="entry name" value="Val/Leu/Ile-tRNA-synth_edit"/>
</dbReference>
<evidence type="ECO:0000256" key="1">
    <source>
        <dbReference type="ARBA" id="ARBA00004496"/>
    </source>
</evidence>
<dbReference type="CDD" id="cd00817">
    <property type="entry name" value="ValRS_core"/>
    <property type="match status" value="1"/>
</dbReference>
<keyword evidence="4 10" id="KW-0436">Ligase</keyword>
<evidence type="ECO:0000256" key="2">
    <source>
        <dbReference type="ARBA" id="ARBA00011245"/>
    </source>
</evidence>
<reference evidence="14 15" key="1">
    <citation type="submission" date="2019-07" db="EMBL/GenBank/DDBJ databases">
        <title>Sphingomonas AE3 Genome sequencing and assembly.</title>
        <authorList>
            <person name="Kim H."/>
        </authorList>
    </citation>
    <scope>NUCLEOTIDE SEQUENCE [LARGE SCALE GENOMIC DNA]</scope>
    <source>
        <strain evidence="14 15">AE3</strain>
    </source>
</reference>
<dbReference type="GO" id="GO:0005829">
    <property type="term" value="C:cytosol"/>
    <property type="evidence" value="ECO:0007669"/>
    <property type="project" value="TreeGrafter"/>
</dbReference>
<evidence type="ECO:0000256" key="8">
    <source>
        <dbReference type="ARBA" id="ARBA00023146"/>
    </source>
</evidence>
<dbReference type="CDD" id="cd07962">
    <property type="entry name" value="Anticodon_Ia_Val"/>
    <property type="match status" value="1"/>
</dbReference>
<evidence type="ECO:0000259" key="11">
    <source>
        <dbReference type="Pfam" id="PF00133"/>
    </source>
</evidence>
<evidence type="ECO:0000256" key="7">
    <source>
        <dbReference type="ARBA" id="ARBA00022917"/>
    </source>
</evidence>
<evidence type="ECO:0000313" key="14">
    <source>
        <dbReference type="EMBL" id="QDP20010.1"/>
    </source>
</evidence>
<comment type="function">
    <text evidence="10">Catalyzes the attachment of valine to tRNA(Val). As ValRS can inadvertently accommodate and process structurally similar amino acids such as threonine, to avoid such errors, it has a 'posttransfer' editing activity that hydrolyzes mischarged Thr-tRNA(Val) in a tRNA-dependent manner.</text>
</comment>
<dbReference type="AlphaFoldDB" id="A0A516IT14"/>
<feature type="domain" description="Valyl-tRNA synthetase tRNA-binding arm" evidence="13">
    <location>
        <begin position="809"/>
        <end position="874"/>
    </location>
</feature>
<dbReference type="Pfam" id="PF00133">
    <property type="entry name" value="tRNA-synt_1"/>
    <property type="match status" value="1"/>
</dbReference>
<dbReference type="PANTHER" id="PTHR11946:SF93">
    <property type="entry name" value="VALINE--TRNA LIGASE, CHLOROPLASTIC_MITOCHONDRIAL 2"/>
    <property type="match status" value="1"/>
</dbReference>
<dbReference type="PROSITE" id="PS00178">
    <property type="entry name" value="AA_TRNA_LIGASE_I"/>
    <property type="match status" value="1"/>
</dbReference>
<evidence type="ECO:0000256" key="3">
    <source>
        <dbReference type="ARBA" id="ARBA00022490"/>
    </source>
</evidence>
<dbReference type="Proteomes" id="UP000321857">
    <property type="component" value="Chromosome"/>
</dbReference>
<keyword evidence="7 10" id="KW-0648">Protein biosynthesis</keyword>
<feature type="binding site" evidence="10">
    <location>
        <position position="534"/>
    </location>
    <ligand>
        <name>ATP</name>
        <dbReference type="ChEBI" id="CHEBI:30616"/>
    </ligand>
</feature>
<keyword evidence="3 10" id="KW-0963">Cytoplasm</keyword>
<dbReference type="Gene3D" id="3.40.50.620">
    <property type="entry name" value="HUPs"/>
    <property type="match status" value="2"/>
</dbReference>
<dbReference type="PRINTS" id="PR00986">
    <property type="entry name" value="TRNASYNTHVAL"/>
</dbReference>
<dbReference type="InterPro" id="IPR002303">
    <property type="entry name" value="Valyl-tRNA_ligase"/>
</dbReference>
<feature type="domain" description="Methionyl/Valyl/Leucyl/Isoleucyl-tRNA synthetase anticodon-binding" evidence="12">
    <location>
        <begin position="613"/>
        <end position="750"/>
    </location>
</feature>
<dbReference type="SUPFAM" id="SSF50677">
    <property type="entry name" value="ValRS/IleRS/LeuRS editing domain"/>
    <property type="match status" value="1"/>
</dbReference>
<evidence type="ECO:0000259" key="12">
    <source>
        <dbReference type="Pfam" id="PF08264"/>
    </source>
</evidence>
<evidence type="ECO:0000259" key="13">
    <source>
        <dbReference type="Pfam" id="PF10458"/>
    </source>
</evidence>
<evidence type="ECO:0000313" key="15">
    <source>
        <dbReference type="Proteomes" id="UP000321857"/>
    </source>
</evidence>
<dbReference type="Gene3D" id="1.10.287.380">
    <property type="entry name" value="Valyl-tRNA synthetase, C-terminal domain"/>
    <property type="match status" value="1"/>
</dbReference>
<gene>
    <name evidence="10" type="primary">valS</name>
    <name evidence="14" type="ORF">FMM02_08605</name>
</gene>
<dbReference type="InterPro" id="IPR019499">
    <property type="entry name" value="Val-tRNA_synth_tRNA-bd"/>
</dbReference>
<dbReference type="GO" id="GO:0004832">
    <property type="term" value="F:valine-tRNA ligase activity"/>
    <property type="evidence" value="ECO:0007669"/>
    <property type="project" value="UniProtKB-UniRule"/>
</dbReference>
<proteinExistence type="inferred from homology"/>
<comment type="subunit">
    <text evidence="2 10">Monomer.</text>
</comment>
<comment type="subcellular location">
    <subcellularLocation>
        <location evidence="1 10">Cytoplasm</location>
    </subcellularLocation>
</comment>
<dbReference type="InterPro" id="IPR001412">
    <property type="entry name" value="aa-tRNA-synth_I_CS"/>
</dbReference>
<dbReference type="InterPro" id="IPR014729">
    <property type="entry name" value="Rossmann-like_a/b/a_fold"/>
</dbReference>
<dbReference type="KEGG" id="sxa:FMM02_08605"/>
<evidence type="ECO:0000256" key="4">
    <source>
        <dbReference type="ARBA" id="ARBA00022598"/>
    </source>
</evidence>
<comment type="similarity">
    <text evidence="10">Belongs to the class-I aminoacyl-tRNA synthetase family. ValS type 1 subfamily.</text>
</comment>
<dbReference type="InterPro" id="IPR002300">
    <property type="entry name" value="aa-tRNA-synth_Ia"/>
</dbReference>
<dbReference type="OrthoDB" id="9810365at2"/>
<dbReference type="SUPFAM" id="SSF47323">
    <property type="entry name" value="Anticodon-binding domain of a subclass of class I aminoacyl-tRNA synthetases"/>
    <property type="match status" value="1"/>
</dbReference>
<dbReference type="NCBIfam" id="NF004349">
    <property type="entry name" value="PRK05729.1"/>
    <property type="match status" value="1"/>
</dbReference>